<feature type="domain" description="HVO-A0261-like N-terminal" evidence="3">
    <location>
        <begin position="4"/>
        <end position="90"/>
    </location>
</feature>
<dbReference type="AlphaFoldDB" id="A0A482T8T0"/>
<evidence type="ECO:0000313" key="4">
    <source>
        <dbReference type="EMBL" id="RYJ14180.1"/>
    </source>
</evidence>
<dbReference type="InterPro" id="IPR011991">
    <property type="entry name" value="ArsR-like_HTH"/>
</dbReference>
<proteinExistence type="predicted"/>
<feature type="region of interest" description="Disordered" evidence="1">
    <location>
        <begin position="253"/>
        <end position="277"/>
    </location>
</feature>
<dbReference type="InterPro" id="IPR036390">
    <property type="entry name" value="WH_DNA-bd_sf"/>
</dbReference>
<dbReference type="OMA" id="HENIDTY"/>
<dbReference type="Pfam" id="PF25213">
    <property type="entry name" value="HVO_A0261_N"/>
    <property type="match status" value="1"/>
</dbReference>
<dbReference type="EMBL" id="RZHH01000002">
    <property type="protein sequence ID" value="RYJ14180.1"/>
    <property type="molecule type" value="Genomic_DNA"/>
</dbReference>
<reference evidence="4 5" key="1">
    <citation type="submission" date="2018-12" db="EMBL/GenBank/DDBJ databases">
        <title>Genome analysis provides insights into bioremediation potentialities of Halogeometricum borinquense strain N11.</title>
        <authorList>
            <person name="Najjari A."/>
            <person name="Youssef N."/>
            <person name="Fhoula I."/>
            <person name="Ben Dhia O."/>
            <person name="Mahjoubi M."/>
            <person name="Ouzari H.I."/>
            <person name="Cherif A."/>
        </authorList>
    </citation>
    <scope>NUCLEOTIDE SEQUENCE [LARGE SCALE GENOMIC DNA]</scope>
    <source>
        <strain evidence="4 5">N11</strain>
    </source>
</reference>
<dbReference type="InterPro" id="IPR036388">
    <property type="entry name" value="WH-like_DNA-bd_sf"/>
</dbReference>
<evidence type="ECO:0000259" key="2">
    <source>
        <dbReference type="Pfam" id="PF08350"/>
    </source>
</evidence>
<evidence type="ECO:0000256" key="1">
    <source>
        <dbReference type="SAM" id="MobiDB-lite"/>
    </source>
</evidence>
<dbReference type="SUPFAM" id="SSF46785">
    <property type="entry name" value="Winged helix' DNA-binding domain"/>
    <property type="match status" value="1"/>
</dbReference>
<comment type="caution">
    <text evidence="4">The sequence shown here is derived from an EMBL/GenBank/DDBJ whole genome shotgun (WGS) entry which is preliminary data.</text>
</comment>
<organism evidence="4 5">
    <name type="scientific">Halogeometricum borinquense</name>
    <dbReference type="NCBI Taxonomy" id="60847"/>
    <lineage>
        <taxon>Archaea</taxon>
        <taxon>Methanobacteriati</taxon>
        <taxon>Methanobacteriota</taxon>
        <taxon>Stenosarchaea group</taxon>
        <taxon>Halobacteria</taxon>
        <taxon>Halobacteriales</taxon>
        <taxon>Haloferacaceae</taxon>
        <taxon>Halogeometricum</taxon>
    </lineage>
</organism>
<accession>A0A482T8T0</accession>
<sequence length="277" mass="30147">MSAREEISFLVGSESRIAILRALQSSPSRPSELAAACSCARETAQRTVSAFAEKGWVEKQPDSGTYALTAAGDVVADSYDEFETTVAVADSLSVLLSNLGTIVSDLDPTILHRLHGATATDDDPHAPINRFLTVVGDDYVDDFRGITPIVSRVFNQAAERVIGPDSNIELVIDERVYETSVSEYPDDLERAFELDQFQLFVSATRLDFGLMLVDNHAFLGAYDQHGNLIASVDGTDEAFVEWAEQTYQQYRADADTPTAVEETTPESGVTHGSANDQ</sequence>
<feature type="compositionally biased region" description="Polar residues" evidence="1">
    <location>
        <begin position="265"/>
        <end position="277"/>
    </location>
</feature>
<dbReference type="Gene3D" id="1.10.10.10">
    <property type="entry name" value="Winged helix-like DNA-binding domain superfamily/Winged helix DNA-binding domain"/>
    <property type="match status" value="1"/>
</dbReference>
<evidence type="ECO:0000313" key="5">
    <source>
        <dbReference type="Proteomes" id="UP000294028"/>
    </source>
</evidence>
<protein>
    <submittedName>
        <fullName evidence="4">Transcriptional regulator</fullName>
    </submittedName>
</protein>
<dbReference type="GeneID" id="9993288"/>
<dbReference type="RefSeq" id="WP_006054274.1">
    <property type="nucleotide sequence ID" value="NZ_RZHH01000002.1"/>
</dbReference>
<dbReference type="CDD" id="cd00090">
    <property type="entry name" value="HTH_ARSR"/>
    <property type="match status" value="1"/>
</dbReference>
<feature type="domain" description="Methanogenesis regulatory protein FilR1 middle" evidence="2">
    <location>
        <begin position="124"/>
        <end position="253"/>
    </location>
</feature>
<dbReference type="Pfam" id="PF08350">
    <property type="entry name" value="FilR1_middle"/>
    <property type="match status" value="1"/>
</dbReference>
<dbReference type="InterPro" id="IPR013561">
    <property type="entry name" value="FilR1_middle_dom"/>
</dbReference>
<dbReference type="Proteomes" id="UP000294028">
    <property type="component" value="Unassembled WGS sequence"/>
</dbReference>
<dbReference type="InterPro" id="IPR057527">
    <property type="entry name" value="HVO_A0261-like_N"/>
</dbReference>
<gene>
    <name evidence="4" type="ORF">ELS19_09555</name>
</gene>
<evidence type="ECO:0000259" key="3">
    <source>
        <dbReference type="Pfam" id="PF25213"/>
    </source>
</evidence>
<name>A0A482T8T0_9EURY</name>